<name>A0A0N1NWN7_9EURO</name>
<sequence>MLMIVLPRAVLVSRKYFELAKPAALRESMIVLDESDDSLEMDIAIADITVSKDFQVVQHLSMYRGVTRPYFASLEAALAAVTSLQKLVLGAPDSTCLPGYIGPKWFVQIEESGTEIDKRFDVGLGSSGARAIKINFEDDFALRGDRSREYCCFLVGALETWLAREEGFEICMEEEVCGDMAQPSMAGWCSYPHLWTAAFSTRRQGLAIIPGKDNSNYSENGTPESVIPIDPSFFREAHRHTALQMRLREYRKTFAKWYTGTHRD</sequence>
<protein>
    <submittedName>
        <fullName evidence="1">Uncharacterized protein</fullName>
    </submittedName>
</protein>
<dbReference type="VEuPathDB" id="FungiDB:AB675_7270"/>
<comment type="caution">
    <text evidence="1">The sequence shown here is derived from an EMBL/GenBank/DDBJ whole genome shotgun (WGS) entry which is preliminary data.</text>
</comment>
<reference evidence="1 2" key="1">
    <citation type="submission" date="2015-06" db="EMBL/GenBank/DDBJ databases">
        <title>Draft genome of the ant-associated black yeast Phialophora attae CBS 131958.</title>
        <authorList>
            <person name="Moreno L.F."/>
            <person name="Stielow B.J."/>
            <person name="de Hoog S."/>
            <person name="Vicente V.A."/>
            <person name="Weiss V.A."/>
            <person name="de Vries M."/>
            <person name="Cruz L.M."/>
            <person name="Souza E.M."/>
        </authorList>
    </citation>
    <scope>NUCLEOTIDE SEQUENCE [LARGE SCALE GENOMIC DNA]</scope>
    <source>
        <strain evidence="1 2">CBS 131958</strain>
    </source>
</reference>
<dbReference type="RefSeq" id="XP_017996257.1">
    <property type="nucleotide sequence ID" value="XM_018147625.1"/>
</dbReference>
<dbReference type="Proteomes" id="UP000038010">
    <property type="component" value="Unassembled WGS sequence"/>
</dbReference>
<dbReference type="AlphaFoldDB" id="A0A0N1NWN7"/>
<accession>A0A0N1NWN7</accession>
<dbReference type="EMBL" id="LFJN01000032">
    <property type="protein sequence ID" value="KPI36294.1"/>
    <property type="molecule type" value="Genomic_DNA"/>
</dbReference>
<gene>
    <name evidence="1" type="ORF">AB675_7270</name>
</gene>
<dbReference type="GeneID" id="28739505"/>
<keyword evidence="2" id="KW-1185">Reference proteome</keyword>
<evidence type="ECO:0000313" key="2">
    <source>
        <dbReference type="Proteomes" id="UP000038010"/>
    </source>
</evidence>
<organism evidence="1 2">
    <name type="scientific">Cyphellophora attinorum</name>
    <dbReference type="NCBI Taxonomy" id="1664694"/>
    <lineage>
        <taxon>Eukaryota</taxon>
        <taxon>Fungi</taxon>
        <taxon>Dikarya</taxon>
        <taxon>Ascomycota</taxon>
        <taxon>Pezizomycotina</taxon>
        <taxon>Eurotiomycetes</taxon>
        <taxon>Chaetothyriomycetidae</taxon>
        <taxon>Chaetothyriales</taxon>
        <taxon>Cyphellophoraceae</taxon>
        <taxon>Cyphellophora</taxon>
    </lineage>
</organism>
<evidence type="ECO:0000313" key="1">
    <source>
        <dbReference type="EMBL" id="KPI36294.1"/>
    </source>
</evidence>
<proteinExistence type="predicted"/>